<keyword evidence="16" id="KW-0408">Iron</keyword>
<keyword evidence="13" id="KW-0809">Transit peptide</keyword>
<comment type="similarity">
    <text evidence="4">Belongs to the cytochrome b560 family.</text>
</comment>
<keyword evidence="18 21" id="KW-0472">Membrane</keyword>
<keyword evidence="9" id="KW-0349">Heme</keyword>
<evidence type="ECO:0000256" key="7">
    <source>
        <dbReference type="ARBA" id="ARBA00022448"/>
    </source>
</evidence>
<evidence type="ECO:0000256" key="10">
    <source>
        <dbReference type="ARBA" id="ARBA00022692"/>
    </source>
</evidence>
<dbReference type="SUPFAM" id="SSF81343">
    <property type="entry name" value="Fumarate reductase respiratory complex transmembrane subunits"/>
    <property type="match status" value="1"/>
</dbReference>
<evidence type="ECO:0000256" key="13">
    <source>
        <dbReference type="ARBA" id="ARBA00022946"/>
    </source>
</evidence>
<dbReference type="PROSITE" id="PS01000">
    <property type="entry name" value="SDH_CYT_1"/>
    <property type="match status" value="1"/>
</dbReference>
<evidence type="ECO:0000256" key="2">
    <source>
        <dbReference type="ARBA" id="ARBA00004448"/>
    </source>
</evidence>
<evidence type="ECO:0000256" key="19">
    <source>
        <dbReference type="ARBA" id="ARBA00045023"/>
    </source>
</evidence>
<evidence type="ECO:0000256" key="16">
    <source>
        <dbReference type="ARBA" id="ARBA00023004"/>
    </source>
</evidence>
<dbReference type="Xenbase" id="XB-GENE-974948">
    <property type="gene designation" value="sdhc"/>
</dbReference>
<evidence type="ECO:0000256" key="5">
    <source>
        <dbReference type="ARBA" id="ARBA00011758"/>
    </source>
</evidence>
<dbReference type="InParanoid" id="F6U5J7"/>
<dbReference type="CDD" id="cd03499">
    <property type="entry name" value="SQR_TypeC_SdhC"/>
    <property type="match status" value="1"/>
</dbReference>
<proteinExistence type="inferred from homology"/>
<dbReference type="GO" id="GO:0006099">
    <property type="term" value="P:tricarboxylic acid cycle"/>
    <property type="evidence" value="ECO:0007669"/>
    <property type="project" value="UniProtKB-KW"/>
</dbReference>
<keyword evidence="15 21" id="KW-1133">Transmembrane helix</keyword>
<evidence type="ECO:0000256" key="12">
    <source>
        <dbReference type="ARBA" id="ARBA00022792"/>
    </source>
</evidence>
<keyword evidence="12" id="KW-0999">Mitochondrion inner membrane</keyword>
<dbReference type="Ensembl" id="ENSXETT00000005600">
    <property type="protein sequence ID" value="ENSXETP00000005600"/>
    <property type="gene ID" value="ENSXETG00000002617"/>
</dbReference>
<evidence type="ECO:0000256" key="1">
    <source>
        <dbReference type="ARBA" id="ARBA00001970"/>
    </source>
</evidence>
<dbReference type="NCBIfam" id="TIGR02970">
    <property type="entry name" value="succ_dehyd_cytB"/>
    <property type="match status" value="1"/>
</dbReference>
<dbReference type="AlphaFoldDB" id="F6U5J7"/>
<dbReference type="Gene3D" id="1.20.5.540">
    <property type="entry name" value="Single helix bin"/>
    <property type="match status" value="1"/>
</dbReference>
<dbReference type="FunCoup" id="F6U5J7">
    <property type="interactions" value="1379"/>
</dbReference>
<dbReference type="FunFam" id="1.20.1300.10:FF:000006">
    <property type="entry name" value="Succinate dehydrogenase cytochrome b560 subunit, mitochondrial"/>
    <property type="match status" value="1"/>
</dbReference>
<evidence type="ECO:0000256" key="14">
    <source>
        <dbReference type="ARBA" id="ARBA00022982"/>
    </source>
</evidence>
<dbReference type="GO" id="GO:0009055">
    <property type="term" value="F:electron transfer activity"/>
    <property type="evidence" value="ECO:0007669"/>
    <property type="project" value="InterPro"/>
</dbReference>
<reference evidence="22" key="1">
    <citation type="journal article" date="2010" name="Science">
        <title>The genome of the Western clawed frog Xenopus tropicalis.</title>
        <authorList>
            <person name="Hellsten U."/>
            <person name="Harland R.M."/>
            <person name="Gilchrist M.J."/>
            <person name="Hendrix D."/>
            <person name="Jurka J."/>
            <person name="Kapitonov V."/>
            <person name="Ovcharenko I."/>
            <person name="Putnam N.H."/>
            <person name="Shu S."/>
            <person name="Taher L."/>
            <person name="Blitz I.L."/>
            <person name="Blumberg B."/>
            <person name="Dichmann D.S."/>
            <person name="Dubchak I."/>
            <person name="Amaya E."/>
            <person name="Detter J.C."/>
            <person name="Fletcher R."/>
            <person name="Gerhard D.S."/>
            <person name="Goodstein D."/>
            <person name="Graves T."/>
            <person name="Grigoriev I.V."/>
            <person name="Grimwood J."/>
            <person name="Kawashima T."/>
            <person name="Lindquist E."/>
            <person name="Lucas S.M."/>
            <person name="Mead P.E."/>
            <person name="Mitros T."/>
            <person name="Ogino H."/>
            <person name="Ohta Y."/>
            <person name="Poliakov A.V."/>
            <person name="Pollet N."/>
            <person name="Robert J."/>
            <person name="Salamov A."/>
            <person name="Sater A.K."/>
            <person name="Schmutz J."/>
            <person name="Terry A."/>
            <person name="Vize P.D."/>
            <person name="Warren W.C."/>
            <person name="Wells D."/>
            <person name="Wills A."/>
            <person name="Wilson R.K."/>
            <person name="Zimmerman L.B."/>
            <person name="Zorn A.M."/>
            <person name="Grainger R."/>
            <person name="Grammer T."/>
            <person name="Khokha M.K."/>
            <person name="Richardson P.M."/>
            <person name="Rokhsar D.S."/>
        </authorList>
    </citation>
    <scope>NUCLEOTIDE SEQUENCE [LARGE SCALE GENOMIC DNA]</scope>
    <source>
        <strain evidence="22">Nigerian</strain>
    </source>
</reference>
<evidence type="ECO:0000256" key="21">
    <source>
        <dbReference type="SAM" id="Phobius"/>
    </source>
</evidence>
<evidence type="ECO:0000256" key="9">
    <source>
        <dbReference type="ARBA" id="ARBA00022617"/>
    </source>
</evidence>
<dbReference type="PANTHER" id="PTHR10978">
    <property type="entry name" value="SUCCINATE DEHYDROGENASE CYTOCHROME B560 SUBUNIT"/>
    <property type="match status" value="1"/>
</dbReference>
<dbReference type="Pfam" id="PF01127">
    <property type="entry name" value="Sdh_cyt"/>
    <property type="match status" value="1"/>
</dbReference>
<comment type="subunit">
    <text evidence="5">Component of complex II composed of four subunits: the flavoprotein (FP) SDHA, iron-sulfur protein (IP) SDHB, and a cytochrome b560 composed of SDHC and SDHD.</text>
</comment>
<gene>
    <name evidence="22" type="primary">sdhc</name>
</gene>
<dbReference type="PROSITE" id="PS01001">
    <property type="entry name" value="SDH_CYT_2"/>
    <property type="match status" value="1"/>
</dbReference>
<evidence type="ECO:0000256" key="11">
    <source>
        <dbReference type="ARBA" id="ARBA00022723"/>
    </source>
</evidence>
<dbReference type="InterPro" id="IPR014314">
    <property type="entry name" value="Succ_DH_cytb556"/>
</dbReference>
<sequence>MLGGHVTAVCDVALRDSKMAALLLRHAGRQCLRTQLTPLLCTRHVVPMGTTAQQEMDRFWNKNTRLNRPLSPHITIYKWSLPMAMSISHRGTGIAMTAGVSLFGLAALVLPGDFASYLELVKSLSLGPALIYSAKFALAFPLTYHVWNGIRHLTWDLGKGLKIPQVYRSGVTVLALTLITTATLAAM</sequence>
<dbReference type="GO" id="GO:0005743">
    <property type="term" value="C:mitochondrial inner membrane"/>
    <property type="evidence" value="ECO:0007669"/>
    <property type="project" value="UniProtKB-SubCell"/>
</dbReference>
<keyword evidence="14" id="KW-0249">Electron transport</keyword>
<keyword evidence="10 21" id="KW-0812">Transmembrane</keyword>
<evidence type="ECO:0000256" key="17">
    <source>
        <dbReference type="ARBA" id="ARBA00023128"/>
    </source>
</evidence>
<evidence type="ECO:0000256" key="18">
    <source>
        <dbReference type="ARBA" id="ARBA00023136"/>
    </source>
</evidence>
<dbReference type="InterPro" id="IPR034804">
    <property type="entry name" value="SQR/QFR_C/D"/>
</dbReference>
<evidence type="ECO:0000256" key="8">
    <source>
        <dbReference type="ARBA" id="ARBA00022532"/>
    </source>
</evidence>
<feature type="transmembrane region" description="Helical" evidence="21">
    <location>
        <begin position="130"/>
        <end position="147"/>
    </location>
</feature>
<comment type="subcellular location">
    <subcellularLocation>
        <location evidence="2">Mitochondrion inner membrane</location>
        <topology evidence="2">Multi-pass membrane protein</topology>
    </subcellularLocation>
</comment>
<dbReference type="GeneTree" id="ENSGT00390000000566"/>
<evidence type="ECO:0000256" key="4">
    <source>
        <dbReference type="ARBA" id="ARBA00007244"/>
    </source>
</evidence>
<evidence type="ECO:0000256" key="15">
    <source>
        <dbReference type="ARBA" id="ARBA00022989"/>
    </source>
</evidence>
<dbReference type="FunFam" id="1.20.5.540:FF:000002">
    <property type="entry name" value="Succinate dehydrogenase cytochrome b560 subunit, mitochondrial"/>
    <property type="match status" value="1"/>
</dbReference>
<name>F6U5J7_XENTR</name>
<comment type="cofactor">
    <cofactor evidence="1">
        <name>heme b</name>
        <dbReference type="ChEBI" id="CHEBI:60344"/>
    </cofactor>
</comment>
<reference evidence="22" key="2">
    <citation type="submission" date="2011-06" db="UniProtKB">
        <authorList>
            <consortium name="Ensembl"/>
        </authorList>
    </citation>
    <scope>IDENTIFICATION</scope>
</reference>
<protein>
    <recommendedName>
        <fullName evidence="6">Succinate dehydrogenase cytochrome b560 subunit, mitochondrial</fullName>
    </recommendedName>
    <alternativeName>
        <fullName evidence="19">Malate dehydrogenase [quinone] cytochrome b560 subunit</fullName>
    </alternativeName>
</protein>
<comment type="function">
    <text evidence="20">Membrane-anchoring subunit of succinate dehydrogenase (SDH) that is involved in complex II of the mitochondrial electron transport chain and is responsible for transferring electrons from succinate to ubiquinone (coenzyme Q). SDH also oxidizes malate to the non-canonical enol form of oxaloacetate, enol-oxaloacetate. Enol-oxaloacetate, which is a potent inhibitor of the succinate dehydrogenase activity, is further isomerized into keto-oxaloacetate.</text>
</comment>
<evidence type="ECO:0000256" key="6">
    <source>
        <dbReference type="ARBA" id="ARBA00014631"/>
    </source>
</evidence>
<dbReference type="InterPro" id="IPR000701">
    <property type="entry name" value="SuccDH_FuR_B_TM-su"/>
</dbReference>
<evidence type="ECO:0000256" key="20">
    <source>
        <dbReference type="ARBA" id="ARBA00045847"/>
    </source>
</evidence>
<comment type="pathway">
    <text evidence="3">Carbohydrate metabolism; tricarboxylic acid cycle.</text>
</comment>
<evidence type="ECO:0000313" key="22">
    <source>
        <dbReference type="Ensembl" id="ENSXETP00000005600"/>
    </source>
</evidence>
<dbReference type="GO" id="GO:0046872">
    <property type="term" value="F:metal ion binding"/>
    <property type="evidence" value="ECO:0007669"/>
    <property type="project" value="UniProtKB-KW"/>
</dbReference>
<keyword evidence="11" id="KW-0479">Metal-binding</keyword>
<organism evidence="22">
    <name type="scientific">Xenopus tropicalis</name>
    <name type="common">Western clawed frog</name>
    <name type="synonym">Silurana tropicalis</name>
    <dbReference type="NCBI Taxonomy" id="8364"/>
    <lineage>
        <taxon>Eukaryota</taxon>
        <taxon>Metazoa</taxon>
        <taxon>Chordata</taxon>
        <taxon>Craniata</taxon>
        <taxon>Vertebrata</taxon>
        <taxon>Euteleostomi</taxon>
        <taxon>Amphibia</taxon>
        <taxon>Batrachia</taxon>
        <taxon>Anura</taxon>
        <taxon>Pipoidea</taxon>
        <taxon>Pipidae</taxon>
        <taxon>Xenopodinae</taxon>
        <taxon>Xenopus</taxon>
        <taxon>Silurana</taxon>
    </lineage>
</organism>
<keyword evidence="17" id="KW-0496">Mitochondrion</keyword>
<keyword evidence="7" id="KW-0813">Transport</keyword>
<keyword evidence="8" id="KW-0816">Tricarboxylic acid cycle</keyword>
<dbReference type="Bgee" id="ENSXETG00000002617">
    <property type="expression patterns" value="Expressed in skeletal muscle tissue and 17 other cell types or tissues"/>
</dbReference>
<evidence type="ECO:0000256" key="3">
    <source>
        <dbReference type="ARBA" id="ARBA00005163"/>
    </source>
</evidence>
<feature type="transmembrane region" description="Helical" evidence="21">
    <location>
        <begin position="167"/>
        <end position="186"/>
    </location>
</feature>
<feature type="transmembrane region" description="Helical" evidence="21">
    <location>
        <begin position="91"/>
        <end position="110"/>
    </location>
</feature>
<dbReference type="PANTHER" id="PTHR10978:SF5">
    <property type="entry name" value="SUCCINATE DEHYDROGENASE CYTOCHROME B560 SUBUNIT, MITOCHONDRIAL"/>
    <property type="match status" value="1"/>
</dbReference>
<accession>F6U5J7</accession>
<dbReference type="Gene3D" id="1.20.1300.10">
    <property type="entry name" value="Fumarate reductase/succinate dehydrogenase, transmembrane subunit"/>
    <property type="match status" value="1"/>
</dbReference>
<dbReference type="InterPro" id="IPR018495">
    <property type="entry name" value="Succ_DH_cyt_bsu_CS"/>
</dbReference>